<keyword evidence="2" id="KW-1277">Toxin-antitoxin system</keyword>
<evidence type="ECO:0000256" key="6">
    <source>
        <dbReference type="ARBA" id="ARBA00022884"/>
    </source>
</evidence>
<keyword evidence="7" id="KW-0346">Stress response</keyword>
<dbReference type="OrthoDB" id="121656at2"/>
<dbReference type="GO" id="GO:0003729">
    <property type="term" value="F:mRNA binding"/>
    <property type="evidence" value="ECO:0007669"/>
    <property type="project" value="InterPro"/>
</dbReference>
<accession>A0A1G7GQA6</accession>
<name>A0A1G7GQA6_9DEIN</name>
<dbReference type="InterPro" id="IPR012933">
    <property type="entry name" value="HicA_mRNA_interferase"/>
</dbReference>
<keyword evidence="6" id="KW-0694">RNA-binding</keyword>
<reference evidence="9" key="1">
    <citation type="submission" date="2016-10" db="EMBL/GenBank/DDBJ databases">
        <authorList>
            <person name="Varghese N."/>
            <person name="Submissions S."/>
        </authorList>
    </citation>
    <scope>NUCLEOTIDE SEQUENCE [LARGE SCALE GENOMIC DNA]</scope>
    <source>
        <strain evidence="9">CGMCC 1.6992</strain>
    </source>
</reference>
<evidence type="ECO:0000313" key="9">
    <source>
        <dbReference type="Proteomes" id="UP000199446"/>
    </source>
</evidence>
<evidence type="ECO:0000256" key="1">
    <source>
        <dbReference type="ARBA" id="ARBA00006620"/>
    </source>
</evidence>
<dbReference type="EMBL" id="FNBC01000015">
    <property type="protein sequence ID" value="SDE90317.1"/>
    <property type="molecule type" value="Genomic_DNA"/>
</dbReference>
<dbReference type="GO" id="GO:0016787">
    <property type="term" value="F:hydrolase activity"/>
    <property type="evidence" value="ECO:0007669"/>
    <property type="project" value="UniProtKB-KW"/>
</dbReference>
<evidence type="ECO:0000256" key="5">
    <source>
        <dbReference type="ARBA" id="ARBA00022801"/>
    </source>
</evidence>
<evidence type="ECO:0000256" key="2">
    <source>
        <dbReference type="ARBA" id="ARBA00022649"/>
    </source>
</evidence>
<proteinExistence type="inferred from homology"/>
<comment type="similarity">
    <text evidence="1">Belongs to the HicA mRNA interferase family.</text>
</comment>
<dbReference type="Pfam" id="PF07927">
    <property type="entry name" value="HicA_toxin"/>
    <property type="match status" value="1"/>
</dbReference>
<dbReference type="Proteomes" id="UP000199446">
    <property type="component" value="Unassembled WGS sequence"/>
</dbReference>
<keyword evidence="3" id="KW-0540">Nuclease</keyword>
<evidence type="ECO:0000256" key="7">
    <source>
        <dbReference type="ARBA" id="ARBA00023016"/>
    </source>
</evidence>
<dbReference type="GO" id="GO:0004519">
    <property type="term" value="F:endonuclease activity"/>
    <property type="evidence" value="ECO:0007669"/>
    <property type="project" value="UniProtKB-KW"/>
</dbReference>
<keyword evidence="5" id="KW-0378">Hydrolase</keyword>
<evidence type="ECO:0000256" key="4">
    <source>
        <dbReference type="ARBA" id="ARBA00022759"/>
    </source>
</evidence>
<dbReference type="AlphaFoldDB" id="A0A1G7GQA6"/>
<evidence type="ECO:0000313" key="8">
    <source>
        <dbReference type="EMBL" id="SDE90317.1"/>
    </source>
</evidence>
<gene>
    <name evidence="8" type="ORF">SAMN04488243_11529</name>
</gene>
<dbReference type="RefSeq" id="WP_093007107.1">
    <property type="nucleotide sequence ID" value="NZ_FNBC01000015.1"/>
</dbReference>
<dbReference type="STRING" id="482827.SAMN04488243_11529"/>
<dbReference type="InterPro" id="IPR038570">
    <property type="entry name" value="HicA_sf"/>
</dbReference>
<organism evidence="8 9">
    <name type="scientific">Thermus arciformis</name>
    <dbReference type="NCBI Taxonomy" id="482827"/>
    <lineage>
        <taxon>Bacteria</taxon>
        <taxon>Thermotogati</taxon>
        <taxon>Deinococcota</taxon>
        <taxon>Deinococci</taxon>
        <taxon>Thermales</taxon>
        <taxon>Thermaceae</taxon>
        <taxon>Thermus</taxon>
    </lineage>
</organism>
<protein>
    <submittedName>
        <fullName evidence="8">Predicted RNA binding protein YcfA, dsRBD-like fold, HicA-like mRNA interferase family</fullName>
    </submittedName>
</protein>
<keyword evidence="9" id="KW-1185">Reference proteome</keyword>
<keyword evidence="4" id="KW-0255">Endonuclease</keyword>
<sequence length="74" mass="8497">MKIPSLSYKRVVRALEKAGFQVVRQRGSHIRMEKEVEGKRIIVIVPAHIPIKRSTLAHILKDAQLPLEDFLDLI</sequence>
<dbReference type="Gene3D" id="3.30.920.30">
    <property type="entry name" value="Hypothetical protein"/>
    <property type="match status" value="1"/>
</dbReference>
<dbReference type="SUPFAM" id="SSF54786">
    <property type="entry name" value="YcfA/nrd intein domain"/>
    <property type="match status" value="1"/>
</dbReference>
<evidence type="ECO:0000256" key="3">
    <source>
        <dbReference type="ARBA" id="ARBA00022722"/>
    </source>
</evidence>